<evidence type="ECO:0000256" key="4">
    <source>
        <dbReference type="ARBA" id="ARBA00022475"/>
    </source>
</evidence>
<protein>
    <submittedName>
        <fullName evidence="9">ABC-type Fe3+-siderophore transport system, permease 2 component</fullName>
    </submittedName>
</protein>
<comment type="similarity">
    <text evidence="2">Belongs to the binding-protein-dependent transport system permease family. FecCD subfamily.</text>
</comment>
<dbReference type="PANTHER" id="PTHR30472:SF37">
    <property type="entry name" value="FE(3+) DICITRATE TRANSPORT SYSTEM PERMEASE PROTEIN FECD-RELATED"/>
    <property type="match status" value="1"/>
</dbReference>
<dbReference type="InterPro" id="IPR037294">
    <property type="entry name" value="ABC_BtuC-like"/>
</dbReference>
<evidence type="ECO:0000256" key="2">
    <source>
        <dbReference type="ARBA" id="ARBA00007935"/>
    </source>
</evidence>
<accession>A0A2Z5G4U5</accession>
<dbReference type="EMBL" id="CP030840">
    <property type="protein sequence ID" value="AXC13990.1"/>
    <property type="molecule type" value="Genomic_DNA"/>
</dbReference>
<keyword evidence="6 8" id="KW-1133">Transmembrane helix</keyword>
<dbReference type="KEGG" id="abas:ACPOL_4722"/>
<dbReference type="PANTHER" id="PTHR30472">
    <property type="entry name" value="FERRIC ENTEROBACTIN TRANSPORT SYSTEM PERMEASE PROTEIN"/>
    <property type="match status" value="1"/>
</dbReference>
<name>A0A2Z5G4U5_9BACT</name>
<comment type="subcellular location">
    <subcellularLocation>
        <location evidence="1">Cell membrane</location>
        <topology evidence="1">Multi-pass membrane protein</topology>
    </subcellularLocation>
</comment>
<evidence type="ECO:0000313" key="9">
    <source>
        <dbReference type="EMBL" id="AXC13990.1"/>
    </source>
</evidence>
<keyword evidence="3" id="KW-0813">Transport</keyword>
<dbReference type="RefSeq" id="WP_161557495.1">
    <property type="nucleotide sequence ID" value="NZ_CP030840.1"/>
</dbReference>
<reference evidence="9 10" key="1">
    <citation type="journal article" date="2018" name="Front. Microbiol.">
        <title>Hydrolytic Capabilities as a Key to Environmental Success: Chitinolytic and Cellulolytic Acidobacteria From Acidic Sub-arctic Soils and Boreal Peatlands.</title>
        <authorList>
            <person name="Belova S.E."/>
            <person name="Ravin N.V."/>
            <person name="Pankratov T.A."/>
            <person name="Rakitin A.L."/>
            <person name="Ivanova A.A."/>
            <person name="Beletsky A.V."/>
            <person name="Mardanov A.V."/>
            <person name="Sinninghe Damste J.S."/>
            <person name="Dedysh S.N."/>
        </authorList>
    </citation>
    <scope>NUCLEOTIDE SEQUENCE [LARGE SCALE GENOMIC DNA]</scope>
    <source>
        <strain evidence="9 10">SBC82</strain>
    </source>
</reference>
<feature type="transmembrane region" description="Helical" evidence="8">
    <location>
        <begin position="97"/>
        <end position="120"/>
    </location>
</feature>
<dbReference type="Proteomes" id="UP000253606">
    <property type="component" value="Chromosome"/>
</dbReference>
<feature type="transmembrane region" description="Helical" evidence="8">
    <location>
        <begin position="208"/>
        <end position="230"/>
    </location>
</feature>
<gene>
    <name evidence="9" type="ORF">ACPOL_4722</name>
</gene>
<organism evidence="9 10">
    <name type="scientific">Acidisarcina polymorpha</name>
    <dbReference type="NCBI Taxonomy" id="2211140"/>
    <lineage>
        <taxon>Bacteria</taxon>
        <taxon>Pseudomonadati</taxon>
        <taxon>Acidobacteriota</taxon>
        <taxon>Terriglobia</taxon>
        <taxon>Terriglobales</taxon>
        <taxon>Acidobacteriaceae</taxon>
        <taxon>Acidisarcina</taxon>
    </lineage>
</organism>
<sequence>MRDRPLNHLYQHEKQLLKFVGLGGLVLLLAVAAALVGYYPVHLRDLTSAALHTQNADPLATYVILVLRLPRLLAALSVGAAMALAGSVTQSLLQNPLAEPSVLGISAGASFMALFSLTVLHISQTLLPLAAFLGALGTGVAVMSLARGFRRREALDYNSMRLVLSGVMVSVVFSAGTLAVVNYGQMFQLNEVMRWTTGSLADVGWGRAWPILVILPLLMPVVLLSARTLRVHTMGEERARSLGAHAARERGWLLLTSAALVGTAVAVAGPVAFIGLLVPNIMRRWHGTMSVSSLLQSGMLGGALVLGADLLGRSIVAPLEIPYGLITIILGAPYLLYFLIRRRRIA</sequence>
<feature type="transmembrane region" description="Helical" evidence="8">
    <location>
        <begin position="20"/>
        <end position="39"/>
    </location>
</feature>
<evidence type="ECO:0000256" key="5">
    <source>
        <dbReference type="ARBA" id="ARBA00022692"/>
    </source>
</evidence>
<dbReference type="InterPro" id="IPR000522">
    <property type="entry name" value="ABC_transptr_permease_BtuC"/>
</dbReference>
<dbReference type="Gene3D" id="1.10.3470.10">
    <property type="entry name" value="ABC transporter involved in vitamin B12 uptake, BtuC"/>
    <property type="match status" value="1"/>
</dbReference>
<keyword evidence="10" id="KW-1185">Reference proteome</keyword>
<dbReference type="AlphaFoldDB" id="A0A2Z5G4U5"/>
<keyword evidence="7 8" id="KW-0472">Membrane</keyword>
<feature type="transmembrane region" description="Helical" evidence="8">
    <location>
        <begin position="321"/>
        <end position="340"/>
    </location>
</feature>
<feature type="transmembrane region" description="Helical" evidence="8">
    <location>
        <begin position="251"/>
        <end position="278"/>
    </location>
</feature>
<evidence type="ECO:0000256" key="7">
    <source>
        <dbReference type="ARBA" id="ARBA00023136"/>
    </source>
</evidence>
<dbReference type="SUPFAM" id="SSF81345">
    <property type="entry name" value="ABC transporter involved in vitamin B12 uptake, BtuC"/>
    <property type="match status" value="1"/>
</dbReference>
<feature type="transmembrane region" description="Helical" evidence="8">
    <location>
        <begin position="59"/>
        <end position="85"/>
    </location>
</feature>
<dbReference type="GO" id="GO:0033214">
    <property type="term" value="P:siderophore-iron import into cell"/>
    <property type="evidence" value="ECO:0007669"/>
    <property type="project" value="TreeGrafter"/>
</dbReference>
<evidence type="ECO:0000256" key="1">
    <source>
        <dbReference type="ARBA" id="ARBA00004651"/>
    </source>
</evidence>
<evidence type="ECO:0000256" key="8">
    <source>
        <dbReference type="SAM" id="Phobius"/>
    </source>
</evidence>
<keyword evidence="5 8" id="KW-0812">Transmembrane</keyword>
<dbReference type="Pfam" id="PF01032">
    <property type="entry name" value="FecCD"/>
    <property type="match status" value="1"/>
</dbReference>
<feature type="transmembrane region" description="Helical" evidence="8">
    <location>
        <begin position="161"/>
        <end position="183"/>
    </location>
</feature>
<evidence type="ECO:0000313" key="10">
    <source>
        <dbReference type="Proteomes" id="UP000253606"/>
    </source>
</evidence>
<dbReference type="GO" id="GO:0005886">
    <property type="term" value="C:plasma membrane"/>
    <property type="evidence" value="ECO:0007669"/>
    <property type="project" value="UniProtKB-SubCell"/>
</dbReference>
<evidence type="ECO:0000256" key="3">
    <source>
        <dbReference type="ARBA" id="ARBA00022448"/>
    </source>
</evidence>
<feature type="transmembrane region" description="Helical" evidence="8">
    <location>
        <begin position="126"/>
        <end position="149"/>
    </location>
</feature>
<evidence type="ECO:0000256" key="6">
    <source>
        <dbReference type="ARBA" id="ARBA00022989"/>
    </source>
</evidence>
<proteinExistence type="inferred from homology"/>
<dbReference type="GO" id="GO:0022857">
    <property type="term" value="F:transmembrane transporter activity"/>
    <property type="evidence" value="ECO:0007669"/>
    <property type="project" value="InterPro"/>
</dbReference>
<dbReference type="CDD" id="cd06550">
    <property type="entry name" value="TM_ABC_iron-siderophores_like"/>
    <property type="match status" value="1"/>
</dbReference>
<keyword evidence="4" id="KW-1003">Cell membrane</keyword>